<dbReference type="Gramene" id="ONK81980">
    <property type="protein sequence ID" value="ONK81980"/>
    <property type="gene ID" value="A4U43_C01F34880"/>
</dbReference>
<gene>
    <name evidence="2" type="ORF">A4U43_C01F34880</name>
</gene>
<protein>
    <submittedName>
        <fullName evidence="2">Uncharacterized protein</fullName>
    </submittedName>
</protein>
<keyword evidence="1" id="KW-1133">Transmembrane helix</keyword>
<evidence type="ECO:0000256" key="1">
    <source>
        <dbReference type="SAM" id="Phobius"/>
    </source>
</evidence>
<evidence type="ECO:0000313" key="2">
    <source>
        <dbReference type="EMBL" id="ONK81980.1"/>
    </source>
</evidence>
<name>A0A5P1FXM9_ASPOF</name>
<keyword evidence="1" id="KW-0812">Transmembrane</keyword>
<reference evidence="3" key="1">
    <citation type="journal article" date="2017" name="Nat. Commun.">
        <title>The asparagus genome sheds light on the origin and evolution of a young Y chromosome.</title>
        <authorList>
            <person name="Harkess A."/>
            <person name="Zhou J."/>
            <person name="Xu C."/>
            <person name="Bowers J.E."/>
            <person name="Van der Hulst R."/>
            <person name="Ayyampalayam S."/>
            <person name="Mercati F."/>
            <person name="Riccardi P."/>
            <person name="McKain M.R."/>
            <person name="Kakrana A."/>
            <person name="Tang H."/>
            <person name="Ray J."/>
            <person name="Groenendijk J."/>
            <person name="Arikit S."/>
            <person name="Mathioni S.M."/>
            <person name="Nakano M."/>
            <person name="Shan H."/>
            <person name="Telgmann-Rauber A."/>
            <person name="Kanno A."/>
            <person name="Yue Z."/>
            <person name="Chen H."/>
            <person name="Li W."/>
            <person name="Chen Y."/>
            <person name="Xu X."/>
            <person name="Zhang Y."/>
            <person name="Luo S."/>
            <person name="Chen H."/>
            <person name="Gao J."/>
            <person name="Mao Z."/>
            <person name="Pires J.C."/>
            <person name="Luo M."/>
            <person name="Kudrna D."/>
            <person name="Wing R.A."/>
            <person name="Meyers B.C."/>
            <person name="Yi K."/>
            <person name="Kong H."/>
            <person name="Lavrijsen P."/>
            <person name="Sunseri F."/>
            <person name="Falavigna A."/>
            <person name="Ye Y."/>
            <person name="Leebens-Mack J.H."/>
            <person name="Chen G."/>
        </authorList>
    </citation>
    <scope>NUCLEOTIDE SEQUENCE [LARGE SCALE GENOMIC DNA]</scope>
    <source>
        <strain evidence="3">cv. DH0086</strain>
    </source>
</reference>
<dbReference type="OMA" id="QNDRWIN"/>
<feature type="transmembrane region" description="Helical" evidence="1">
    <location>
        <begin position="260"/>
        <end position="284"/>
    </location>
</feature>
<dbReference type="PANTHER" id="PTHR31170:SF25">
    <property type="entry name" value="BNAA09G04570D PROTEIN"/>
    <property type="match status" value="1"/>
</dbReference>
<dbReference type="AlphaFoldDB" id="A0A5P1FXM9"/>
<dbReference type="EMBL" id="CM007381">
    <property type="protein sequence ID" value="ONK81980.1"/>
    <property type="molecule type" value="Genomic_DNA"/>
</dbReference>
<proteinExistence type="predicted"/>
<organism evidence="2 3">
    <name type="scientific">Asparagus officinalis</name>
    <name type="common">Garden asparagus</name>
    <dbReference type="NCBI Taxonomy" id="4686"/>
    <lineage>
        <taxon>Eukaryota</taxon>
        <taxon>Viridiplantae</taxon>
        <taxon>Streptophyta</taxon>
        <taxon>Embryophyta</taxon>
        <taxon>Tracheophyta</taxon>
        <taxon>Spermatophyta</taxon>
        <taxon>Magnoliopsida</taxon>
        <taxon>Liliopsida</taxon>
        <taxon>Asparagales</taxon>
        <taxon>Asparagaceae</taxon>
        <taxon>Asparagoideae</taxon>
        <taxon>Asparagus</taxon>
    </lineage>
</organism>
<keyword evidence="1" id="KW-0472">Membrane</keyword>
<keyword evidence="3" id="KW-1185">Reference proteome</keyword>
<evidence type="ECO:0000313" key="3">
    <source>
        <dbReference type="Proteomes" id="UP000243459"/>
    </source>
</evidence>
<dbReference type="Proteomes" id="UP000243459">
    <property type="component" value="Chromosome 1"/>
</dbReference>
<sequence>MILDGCCLLKLIINNFWIPEVGRPYMSTATWMDPRRLENQLPLLVLAILIEMGGHEVEDTEKFFGELGYNDPGEQRTIRGMGHHWLDMERRGNTNSGDYFYDHEWTVRPAVELFQAGVSFKPSQTGCYSDISFKNGVLNLPTIIWYTNAEAHILNNIAFENIHNGTGGALTHYVFLMDNIIDTDKDVALLRKKGIINCTAGSNNEIASLFNRLTKELPVVVKPVDTIHRINVNKNLEKYCNKRWNKWRASFMQNYLANPWVFSSLVAAFVLLVLTILQTTYSILPYYHKS</sequence>
<dbReference type="PANTHER" id="PTHR31170">
    <property type="entry name" value="BNAC04G53230D PROTEIN"/>
    <property type="match status" value="1"/>
</dbReference>
<dbReference type="Pfam" id="PF03140">
    <property type="entry name" value="DUF247"/>
    <property type="match status" value="1"/>
</dbReference>
<dbReference type="InterPro" id="IPR004158">
    <property type="entry name" value="DUF247_pln"/>
</dbReference>
<accession>A0A5P1FXM9</accession>